<dbReference type="Proteomes" id="UP001220610">
    <property type="component" value="Chromosome"/>
</dbReference>
<protein>
    <submittedName>
        <fullName evidence="2">Uncharacterized protein</fullName>
    </submittedName>
</protein>
<dbReference type="AlphaFoldDB" id="A0AAJ6BES0"/>
<dbReference type="EMBL" id="CP119311">
    <property type="protein sequence ID" value="WEK34338.1"/>
    <property type="molecule type" value="Genomic_DNA"/>
</dbReference>
<reference evidence="2" key="1">
    <citation type="submission" date="2023-03" db="EMBL/GenBank/DDBJ databases">
        <title>Andean soil-derived lignocellulolytic bacterial consortium as a source of novel taxa and putative plastic-active enzymes.</title>
        <authorList>
            <person name="Diaz-Garcia L."/>
            <person name="Chuvochina M."/>
            <person name="Feuerriegel G."/>
            <person name="Bunk B."/>
            <person name="Sproer C."/>
            <person name="Streit W.R."/>
            <person name="Rodriguez L.M."/>
            <person name="Overmann J."/>
            <person name="Jimenez D.J."/>
        </authorList>
    </citation>
    <scope>NUCLEOTIDE SEQUENCE</scope>
    <source>
        <strain evidence="2">MAG 7</strain>
    </source>
</reference>
<feature type="transmembrane region" description="Helical" evidence="1">
    <location>
        <begin position="187"/>
        <end position="209"/>
    </location>
</feature>
<evidence type="ECO:0000256" key="1">
    <source>
        <dbReference type="SAM" id="Phobius"/>
    </source>
</evidence>
<feature type="transmembrane region" description="Helical" evidence="1">
    <location>
        <begin position="124"/>
        <end position="142"/>
    </location>
</feature>
<feature type="transmembrane region" description="Helical" evidence="1">
    <location>
        <begin position="154"/>
        <end position="175"/>
    </location>
</feature>
<evidence type="ECO:0000313" key="3">
    <source>
        <dbReference type="Proteomes" id="UP001220610"/>
    </source>
</evidence>
<proteinExistence type="predicted"/>
<keyword evidence="1" id="KW-1133">Transmembrane helix</keyword>
<organism evidence="2 3">
    <name type="scientific">Candidatus Pseudobacter hemicellulosilyticus</name>
    <dbReference type="NCBI Taxonomy" id="3121375"/>
    <lineage>
        <taxon>Bacteria</taxon>
        <taxon>Pseudomonadati</taxon>
        <taxon>Bacteroidota</taxon>
        <taxon>Chitinophagia</taxon>
        <taxon>Chitinophagales</taxon>
        <taxon>Chitinophagaceae</taxon>
        <taxon>Pseudobacter</taxon>
    </lineage>
</organism>
<accession>A0AAJ6BES0</accession>
<feature type="transmembrane region" description="Helical" evidence="1">
    <location>
        <begin position="12"/>
        <end position="28"/>
    </location>
</feature>
<keyword evidence="1" id="KW-0472">Membrane</keyword>
<feature type="transmembrane region" description="Helical" evidence="1">
    <location>
        <begin position="66"/>
        <end position="85"/>
    </location>
</feature>
<keyword evidence="1" id="KW-0812">Transmembrane</keyword>
<feature type="transmembrane region" description="Helical" evidence="1">
    <location>
        <begin position="92"/>
        <end position="112"/>
    </location>
</feature>
<gene>
    <name evidence="2" type="ORF">P0Y53_17775</name>
</gene>
<name>A0AAJ6BES0_9BACT</name>
<sequence length="214" mass="24056">MQYGLKELLPVLAPWISLAPLATGLFFYRRYQPAFRILVWQTAAASTTEFAAIILRKLWINNLPLLHVYTLIEFVLLYGFCELFWKGLFGKYVVRGVAIAFVLFSLLNSAFIQPVNTFNSYARGLEALLLIGYSLLNFYKLYLTVPAEPADGPAAWVSAGMLVYFSGGFCLFVLSNTILPLGIHLNVQIWAVHGMLSIFLYSCLLIGLWKARAV</sequence>
<evidence type="ECO:0000313" key="2">
    <source>
        <dbReference type="EMBL" id="WEK34338.1"/>
    </source>
</evidence>